<evidence type="ECO:0000256" key="1">
    <source>
        <dbReference type="SAM" id="MobiDB-lite"/>
    </source>
</evidence>
<feature type="compositionally biased region" description="Low complexity" evidence="1">
    <location>
        <begin position="1"/>
        <end position="20"/>
    </location>
</feature>
<reference evidence="2" key="1">
    <citation type="journal article" date="2020" name="Cell">
        <title>Large-Scale Comparative Analyses of Tick Genomes Elucidate Their Genetic Diversity and Vector Capacities.</title>
        <authorList>
            <consortium name="Tick Genome and Microbiome Consortium (TIGMIC)"/>
            <person name="Jia N."/>
            <person name="Wang J."/>
            <person name="Shi W."/>
            <person name="Du L."/>
            <person name="Sun Y."/>
            <person name="Zhan W."/>
            <person name="Jiang J.F."/>
            <person name="Wang Q."/>
            <person name="Zhang B."/>
            <person name="Ji P."/>
            <person name="Bell-Sakyi L."/>
            <person name="Cui X.M."/>
            <person name="Yuan T.T."/>
            <person name="Jiang B.G."/>
            <person name="Yang W.F."/>
            <person name="Lam T.T."/>
            <person name="Chang Q.C."/>
            <person name="Ding S.J."/>
            <person name="Wang X.J."/>
            <person name="Zhu J.G."/>
            <person name="Ruan X.D."/>
            <person name="Zhao L."/>
            <person name="Wei J.T."/>
            <person name="Ye R.Z."/>
            <person name="Que T.C."/>
            <person name="Du C.H."/>
            <person name="Zhou Y.H."/>
            <person name="Cheng J.X."/>
            <person name="Dai P.F."/>
            <person name="Guo W.B."/>
            <person name="Han X.H."/>
            <person name="Huang E.J."/>
            <person name="Li L.F."/>
            <person name="Wei W."/>
            <person name="Gao Y.C."/>
            <person name="Liu J.Z."/>
            <person name="Shao H.Z."/>
            <person name="Wang X."/>
            <person name="Wang C.C."/>
            <person name="Yang T.C."/>
            <person name="Huo Q.B."/>
            <person name="Li W."/>
            <person name="Chen H.Y."/>
            <person name="Chen S.E."/>
            <person name="Zhou L.G."/>
            <person name="Ni X.B."/>
            <person name="Tian J.H."/>
            <person name="Sheng Y."/>
            <person name="Liu T."/>
            <person name="Pan Y.S."/>
            <person name="Xia L.Y."/>
            <person name="Li J."/>
            <person name="Zhao F."/>
            <person name="Cao W.C."/>
        </authorList>
    </citation>
    <scope>NUCLEOTIDE SEQUENCE</scope>
    <source>
        <strain evidence="2">Rsan-2018</strain>
    </source>
</reference>
<dbReference type="Gene3D" id="3.90.640.10">
    <property type="entry name" value="Actin, Chain A, domain 4"/>
    <property type="match status" value="1"/>
</dbReference>
<feature type="region of interest" description="Disordered" evidence="1">
    <location>
        <begin position="1"/>
        <end position="26"/>
    </location>
</feature>
<dbReference type="InterPro" id="IPR043129">
    <property type="entry name" value="ATPase_NBD"/>
</dbReference>
<gene>
    <name evidence="2" type="ORF">HPB52_009253</name>
</gene>
<reference evidence="2" key="2">
    <citation type="submission" date="2021-09" db="EMBL/GenBank/DDBJ databases">
        <authorList>
            <person name="Jia N."/>
            <person name="Wang J."/>
            <person name="Shi W."/>
            <person name="Du L."/>
            <person name="Sun Y."/>
            <person name="Zhan W."/>
            <person name="Jiang J."/>
            <person name="Wang Q."/>
            <person name="Zhang B."/>
            <person name="Ji P."/>
            <person name="Sakyi L.B."/>
            <person name="Cui X."/>
            <person name="Yuan T."/>
            <person name="Jiang B."/>
            <person name="Yang W."/>
            <person name="Lam T.T.-Y."/>
            <person name="Chang Q."/>
            <person name="Ding S."/>
            <person name="Wang X."/>
            <person name="Zhu J."/>
            <person name="Ruan X."/>
            <person name="Zhao L."/>
            <person name="Wei J."/>
            <person name="Que T."/>
            <person name="Du C."/>
            <person name="Cheng J."/>
            <person name="Dai P."/>
            <person name="Han X."/>
            <person name="Huang E."/>
            <person name="Gao Y."/>
            <person name="Liu J."/>
            <person name="Shao H."/>
            <person name="Ye R."/>
            <person name="Li L."/>
            <person name="Wei W."/>
            <person name="Wang X."/>
            <person name="Wang C."/>
            <person name="Huo Q."/>
            <person name="Li W."/>
            <person name="Guo W."/>
            <person name="Chen H."/>
            <person name="Chen S."/>
            <person name="Zhou L."/>
            <person name="Zhou L."/>
            <person name="Ni X."/>
            <person name="Tian J."/>
            <person name="Zhou Y."/>
            <person name="Sheng Y."/>
            <person name="Liu T."/>
            <person name="Pan Y."/>
            <person name="Xia L."/>
            <person name="Li J."/>
            <person name="Zhao F."/>
            <person name="Cao W."/>
        </authorList>
    </citation>
    <scope>NUCLEOTIDE SEQUENCE</scope>
    <source>
        <strain evidence="2">Rsan-2018</strain>
        <tissue evidence="2">Larvae</tissue>
    </source>
</reference>
<accession>A0A9D4YMJ1</accession>
<comment type="caution">
    <text evidence="2">The sequence shown here is derived from an EMBL/GenBank/DDBJ whole genome shotgun (WGS) entry which is preliminary data.</text>
</comment>
<dbReference type="AlphaFoldDB" id="A0A9D4YMJ1"/>
<dbReference type="SUPFAM" id="SSF53067">
    <property type="entry name" value="Actin-like ATPase domain"/>
    <property type="match status" value="1"/>
</dbReference>
<evidence type="ECO:0000313" key="2">
    <source>
        <dbReference type="EMBL" id="KAH7983098.1"/>
    </source>
</evidence>
<sequence length="146" mass="16498">MKLSVTSRRSYTTRLRTSSRNGHPLTSLEKSYKLPYGQVVTIRDERFRCPEALFPYAMTASEYGRMRAGCTCAAGRDEWFVFLRVGLRVVVVVALFHVGSERADGTERVEPPTTQRNGDERAEAAWVRVQKKKTAPAPRVSSAWCL</sequence>
<protein>
    <submittedName>
        <fullName evidence="2">Uncharacterized protein</fullName>
    </submittedName>
</protein>
<evidence type="ECO:0000313" key="3">
    <source>
        <dbReference type="Proteomes" id="UP000821837"/>
    </source>
</evidence>
<dbReference type="Proteomes" id="UP000821837">
    <property type="component" value="Chromosome 1"/>
</dbReference>
<proteinExistence type="predicted"/>
<keyword evidence="3" id="KW-1185">Reference proteome</keyword>
<organism evidence="2 3">
    <name type="scientific">Rhipicephalus sanguineus</name>
    <name type="common">Brown dog tick</name>
    <name type="synonym">Ixodes sanguineus</name>
    <dbReference type="NCBI Taxonomy" id="34632"/>
    <lineage>
        <taxon>Eukaryota</taxon>
        <taxon>Metazoa</taxon>
        <taxon>Ecdysozoa</taxon>
        <taxon>Arthropoda</taxon>
        <taxon>Chelicerata</taxon>
        <taxon>Arachnida</taxon>
        <taxon>Acari</taxon>
        <taxon>Parasitiformes</taxon>
        <taxon>Ixodida</taxon>
        <taxon>Ixodoidea</taxon>
        <taxon>Ixodidae</taxon>
        <taxon>Rhipicephalinae</taxon>
        <taxon>Rhipicephalus</taxon>
        <taxon>Rhipicephalus</taxon>
    </lineage>
</organism>
<name>A0A9D4YMJ1_RHISA</name>
<dbReference type="EMBL" id="JABSTV010001245">
    <property type="protein sequence ID" value="KAH7983098.1"/>
    <property type="molecule type" value="Genomic_DNA"/>
</dbReference>